<proteinExistence type="predicted"/>
<keyword evidence="2" id="KW-1185">Reference proteome</keyword>
<dbReference type="EMBL" id="FQUT01000012">
    <property type="protein sequence ID" value="SHG23702.1"/>
    <property type="molecule type" value="Genomic_DNA"/>
</dbReference>
<sequence length="394" mass="46038">MKILKSTFFRPRKCQYGNFELSPDKGWEILQSFIDFESGLLVVSTIKSKEDRLKSGVQPETKQYLINLQSLQILFSDDYKEYFDYGLNESYSPDGKLRLISQRIHDKQRNNDFFAEKLYDTKMGTLISSGESLAFTADRRENLLKRHYATLKLKQESQLNEAEKLSLSDLESIHKAVLKKDEPIISFFDEFYCYKLIHTGTHFEILRYSLNGKDSENIPAYLSTFLSIEDFWKEIATDPNWFRALSIEQQESFQPFVLSRKVLETFNSLKKEKKLSYEQLEKIYGWEKVFIHQDLKPGEVKQFCSNCTKEVRYNPRYPKYICSICSSKDKYSQDGMLLEFYNTDLSGGLKIVYKDIDGNVLREDDSKAECLCLIDGKEFTAQEARFGGIVIQKK</sequence>
<name>A0A1M5I684_9FLAO</name>
<dbReference type="RefSeq" id="WP_083531725.1">
    <property type="nucleotide sequence ID" value="NZ_FQUT01000012.1"/>
</dbReference>
<gene>
    <name evidence="1" type="ORF">SAMN05443633_1128</name>
</gene>
<protein>
    <submittedName>
        <fullName evidence="1">Uncharacterized protein</fullName>
    </submittedName>
</protein>
<reference evidence="2" key="1">
    <citation type="submission" date="2016-11" db="EMBL/GenBank/DDBJ databases">
        <authorList>
            <person name="Varghese N."/>
            <person name="Submissions S."/>
        </authorList>
    </citation>
    <scope>NUCLEOTIDE SEQUENCE [LARGE SCALE GENOMIC DNA]</scope>
    <source>
        <strain evidence="2">DSM 27619</strain>
    </source>
</reference>
<accession>A0A1M5I684</accession>
<organism evidence="1 2">
    <name type="scientific">Chryseobacterium arachidis</name>
    <dbReference type="NCBI Taxonomy" id="1416778"/>
    <lineage>
        <taxon>Bacteria</taxon>
        <taxon>Pseudomonadati</taxon>
        <taxon>Bacteroidota</taxon>
        <taxon>Flavobacteriia</taxon>
        <taxon>Flavobacteriales</taxon>
        <taxon>Weeksellaceae</taxon>
        <taxon>Chryseobacterium group</taxon>
        <taxon>Chryseobacterium</taxon>
    </lineage>
</organism>
<evidence type="ECO:0000313" key="1">
    <source>
        <dbReference type="EMBL" id="SHG23702.1"/>
    </source>
</evidence>
<dbReference type="AlphaFoldDB" id="A0A1M5I684"/>
<dbReference type="Proteomes" id="UP000184518">
    <property type="component" value="Unassembled WGS sequence"/>
</dbReference>
<evidence type="ECO:0000313" key="2">
    <source>
        <dbReference type="Proteomes" id="UP000184518"/>
    </source>
</evidence>